<name>A0A2W5QGH9_VARPD</name>
<evidence type="ECO:0000313" key="3">
    <source>
        <dbReference type="Proteomes" id="UP000249135"/>
    </source>
</evidence>
<evidence type="ECO:0000259" key="1">
    <source>
        <dbReference type="Pfam" id="PF02627"/>
    </source>
</evidence>
<dbReference type="InterPro" id="IPR029032">
    <property type="entry name" value="AhpD-like"/>
</dbReference>
<evidence type="ECO:0000313" key="2">
    <source>
        <dbReference type="EMBL" id="PZQ77621.1"/>
    </source>
</evidence>
<organism evidence="2 3">
    <name type="scientific">Variovorax paradoxus</name>
    <dbReference type="NCBI Taxonomy" id="34073"/>
    <lineage>
        <taxon>Bacteria</taxon>
        <taxon>Pseudomonadati</taxon>
        <taxon>Pseudomonadota</taxon>
        <taxon>Betaproteobacteria</taxon>
        <taxon>Burkholderiales</taxon>
        <taxon>Comamonadaceae</taxon>
        <taxon>Variovorax</taxon>
    </lineage>
</organism>
<proteinExistence type="predicted"/>
<gene>
    <name evidence="2" type="ORF">DI563_03120</name>
</gene>
<dbReference type="Proteomes" id="UP000249135">
    <property type="component" value="Unassembled WGS sequence"/>
</dbReference>
<dbReference type="AlphaFoldDB" id="A0A2W5QGH9"/>
<comment type="caution">
    <text evidence="2">The sequence shown here is derived from an EMBL/GenBank/DDBJ whole genome shotgun (WGS) entry which is preliminary data.</text>
</comment>
<dbReference type="Pfam" id="PF02627">
    <property type="entry name" value="CMD"/>
    <property type="match status" value="1"/>
</dbReference>
<dbReference type="Gene3D" id="1.20.1290.10">
    <property type="entry name" value="AhpD-like"/>
    <property type="match status" value="1"/>
</dbReference>
<reference evidence="2 3" key="1">
    <citation type="submission" date="2017-08" db="EMBL/GenBank/DDBJ databases">
        <title>Infants hospitalized years apart are colonized by the same room-sourced microbial strains.</title>
        <authorList>
            <person name="Brooks B."/>
            <person name="Olm M.R."/>
            <person name="Firek B.A."/>
            <person name="Baker R."/>
            <person name="Thomas B.C."/>
            <person name="Morowitz M.J."/>
            <person name="Banfield J.F."/>
        </authorList>
    </citation>
    <scope>NUCLEOTIDE SEQUENCE [LARGE SCALE GENOMIC DNA]</scope>
    <source>
        <strain evidence="2">S2_005_003_R2_41</strain>
    </source>
</reference>
<dbReference type="EMBL" id="QFPP01000014">
    <property type="protein sequence ID" value="PZQ77621.1"/>
    <property type="molecule type" value="Genomic_DNA"/>
</dbReference>
<dbReference type="GO" id="GO:0051920">
    <property type="term" value="F:peroxiredoxin activity"/>
    <property type="evidence" value="ECO:0007669"/>
    <property type="project" value="InterPro"/>
</dbReference>
<feature type="domain" description="Carboxymuconolactone decarboxylase-like" evidence="1">
    <location>
        <begin position="38"/>
        <end position="100"/>
    </location>
</feature>
<dbReference type="PANTHER" id="PTHR34846">
    <property type="entry name" value="4-CARBOXYMUCONOLACTONE DECARBOXYLASE FAMILY PROTEIN (AFU_ORTHOLOGUE AFUA_6G11590)"/>
    <property type="match status" value="1"/>
</dbReference>
<accession>A0A2W5QGH9</accession>
<sequence length="195" mass="21382">MARLPYFDLTQASPAIRDLLKDRPPLNIYRMVAHGGAAAEGFLTLGTALLRRSSLSPVLRELVILRVGVLCGSNYELTQHRRVAAQVGVPAAKIAAALEAHAGSLRADAFDELEALVLRFTEAVVLHCKAPPPLTDELAGRVTKQQMLEITMTIGYYMLVCRLLETFEVDLEAADVLADVERWPNVFAESQPSRS</sequence>
<protein>
    <submittedName>
        <fullName evidence="2">Carboxymuconolactone decarboxylase family protein</fullName>
    </submittedName>
</protein>
<dbReference type="PANTHER" id="PTHR34846:SF11">
    <property type="entry name" value="4-CARBOXYMUCONOLACTONE DECARBOXYLASE FAMILY PROTEIN (AFU_ORTHOLOGUE AFUA_6G11590)"/>
    <property type="match status" value="1"/>
</dbReference>
<dbReference type="SUPFAM" id="SSF69118">
    <property type="entry name" value="AhpD-like"/>
    <property type="match status" value="1"/>
</dbReference>
<dbReference type="InterPro" id="IPR003779">
    <property type="entry name" value="CMD-like"/>
</dbReference>